<evidence type="ECO:0000256" key="8">
    <source>
        <dbReference type="ARBA" id="ARBA00022692"/>
    </source>
</evidence>
<feature type="transmembrane region" description="Helical" evidence="13">
    <location>
        <begin position="280"/>
        <end position="301"/>
    </location>
</feature>
<evidence type="ECO:0000256" key="6">
    <source>
        <dbReference type="ARBA" id="ARBA00022449"/>
    </source>
</evidence>
<evidence type="ECO:0000256" key="3">
    <source>
        <dbReference type="ARBA" id="ARBA00010199"/>
    </source>
</evidence>
<feature type="transmembrane region" description="Helical" evidence="13">
    <location>
        <begin position="207"/>
        <end position="229"/>
    </location>
</feature>
<comment type="similarity">
    <text evidence="3">Belongs to the multi antimicrobial extrusion (MATE) (TC 2.A.66.1) family.</text>
</comment>
<feature type="transmembrane region" description="Helical" evidence="13">
    <location>
        <begin position="250"/>
        <end position="274"/>
    </location>
</feature>
<reference evidence="14" key="1">
    <citation type="submission" date="2020-09" db="EMBL/GenBank/DDBJ databases">
        <title>New species isolated from human feces.</title>
        <authorList>
            <person name="Kitahara M."/>
            <person name="Shigeno Y."/>
            <person name="Shime M."/>
            <person name="Matsumoto Y."/>
            <person name="Nakamura S."/>
            <person name="Motooka D."/>
            <person name="Fukuoka S."/>
            <person name="Nishikawa H."/>
            <person name="Benno Y."/>
        </authorList>
    </citation>
    <scope>NUCLEOTIDE SEQUENCE</scope>
    <source>
        <strain evidence="14">MM35</strain>
    </source>
</reference>
<name>A0A810PY24_9FIRM</name>
<evidence type="ECO:0000256" key="4">
    <source>
        <dbReference type="ARBA" id="ARBA00020268"/>
    </source>
</evidence>
<dbReference type="InterPro" id="IPR002528">
    <property type="entry name" value="MATE_fam"/>
</dbReference>
<dbReference type="KEGG" id="vfa:MM35RIKEN_12090"/>
<feature type="transmembrane region" description="Helical" evidence="13">
    <location>
        <begin position="403"/>
        <end position="421"/>
    </location>
</feature>
<evidence type="ECO:0000256" key="12">
    <source>
        <dbReference type="ARBA" id="ARBA00031636"/>
    </source>
</evidence>
<keyword evidence="8 13" id="KW-0812">Transmembrane</keyword>
<keyword evidence="6" id="KW-0050">Antiport</keyword>
<evidence type="ECO:0000256" key="10">
    <source>
        <dbReference type="ARBA" id="ARBA00023065"/>
    </source>
</evidence>
<keyword evidence="15" id="KW-1185">Reference proteome</keyword>
<accession>A0A810PY24</accession>
<feature type="transmembrane region" description="Helical" evidence="13">
    <location>
        <begin position="70"/>
        <end position="96"/>
    </location>
</feature>
<feature type="transmembrane region" description="Helical" evidence="13">
    <location>
        <begin position="333"/>
        <end position="353"/>
    </location>
</feature>
<sequence length="465" mass="49914">MNGQLSHRHAHKFRLGGSIDMLTGPLLKKILLFGLPLMASSILQLLFNAADVVVLGRYASYASLAAVGSTTAIVNLMINLLIGISIGVNVLVARYLGEGDKQKELSEAVHTAVAVALIGGVILGGIGCATASWILELISTPEDIFDLARIYLNIYFLGTPAIAVYNYGAAILRARGDTQRPLLFLTISGVTNVALNLLFVISFQMDVAGVALATVISEVLSAVLVLVSLMRSQDELAFSWRKLRIHRRSLSLMSKVGIPAGIQGCLFSLANLAIQGAINAYGSVVVAGSSAAGSIDGFIYVSMNTFHQTAQTFLSQNIGAGKYDRVKDILKKCLLCTVVTGAILCTVACVFSQPLLRIYNQDPAVVAAGTVRLYIAVAPYIIFGLADVLTGAIRGCGSPVRPVVINLLCTCVFRLLWIAAINTDTMPVTWVYASYPASWLVLLIALTVCWLRLYRRKIRPHLMPD</sequence>
<dbReference type="AlphaFoldDB" id="A0A810PY24"/>
<evidence type="ECO:0000256" key="2">
    <source>
        <dbReference type="ARBA" id="ARBA00004651"/>
    </source>
</evidence>
<dbReference type="Proteomes" id="UP000681343">
    <property type="component" value="Chromosome"/>
</dbReference>
<organism evidence="14 15">
    <name type="scientific">Vescimonas fastidiosa</name>
    <dbReference type="NCBI Taxonomy" id="2714353"/>
    <lineage>
        <taxon>Bacteria</taxon>
        <taxon>Bacillati</taxon>
        <taxon>Bacillota</taxon>
        <taxon>Clostridia</taxon>
        <taxon>Eubacteriales</taxon>
        <taxon>Oscillospiraceae</taxon>
        <taxon>Vescimonas</taxon>
    </lineage>
</organism>
<feature type="transmembrane region" description="Helical" evidence="13">
    <location>
        <begin position="150"/>
        <end position="170"/>
    </location>
</feature>
<evidence type="ECO:0000256" key="13">
    <source>
        <dbReference type="SAM" id="Phobius"/>
    </source>
</evidence>
<evidence type="ECO:0000256" key="11">
    <source>
        <dbReference type="ARBA" id="ARBA00023136"/>
    </source>
</evidence>
<keyword evidence="5" id="KW-0813">Transport</keyword>
<dbReference type="PIRSF" id="PIRSF006603">
    <property type="entry name" value="DinF"/>
    <property type="match status" value="1"/>
</dbReference>
<keyword evidence="11 13" id="KW-0472">Membrane</keyword>
<proteinExistence type="inferred from homology"/>
<dbReference type="InterPro" id="IPR048279">
    <property type="entry name" value="MdtK-like"/>
</dbReference>
<evidence type="ECO:0000313" key="14">
    <source>
        <dbReference type="EMBL" id="BCK79017.1"/>
    </source>
</evidence>
<gene>
    <name evidence="14" type="ORF">MM35RIKEN_12090</name>
</gene>
<feature type="transmembrane region" description="Helical" evidence="13">
    <location>
        <begin position="182"/>
        <end position="201"/>
    </location>
</feature>
<dbReference type="GO" id="GO:0042910">
    <property type="term" value="F:xenobiotic transmembrane transporter activity"/>
    <property type="evidence" value="ECO:0007669"/>
    <property type="project" value="InterPro"/>
</dbReference>
<keyword evidence="10" id="KW-0406">Ion transport</keyword>
<dbReference type="CDD" id="cd13138">
    <property type="entry name" value="MATE_yoeA_like"/>
    <property type="match status" value="1"/>
</dbReference>
<protein>
    <recommendedName>
        <fullName evidence="4">Probable multidrug resistance protein NorM</fullName>
    </recommendedName>
    <alternativeName>
        <fullName evidence="12">Multidrug-efflux transporter</fullName>
    </alternativeName>
</protein>
<evidence type="ECO:0000256" key="1">
    <source>
        <dbReference type="ARBA" id="ARBA00003408"/>
    </source>
</evidence>
<feature type="transmembrane region" description="Helical" evidence="13">
    <location>
        <begin position="108"/>
        <end position="135"/>
    </location>
</feature>
<evidence type="ECO:0000256" key="7">
    <source>
        <dbReference type="ARBA" id="ARBA00022475"/>
    </source>
</evidence>
<feature type="transmembrane region" description="Helical" evidence="13">
    <location>
        <begin position="30"/>
        <end position="50"/>
    </location>
</feature>
<keyword evidence="7" id="KW-1003">Cell membrane</keyword>
<comment type="function">
    <text evidence="1">Multidrug efflux pump.</text>
</comment>
<dbReference type="PANTHER" id="PTHR43298:SF2">
    <property type="entry name" value="FMN_FAD EXPORTER YEEO-RELATED"/>
    <property type="match status" value="1"/>
</dbReference>
<keyword evidence="9 13" id="KW-1133">Transmembrane helix</keyword>
<dbReference type="NCBIfam" id="TIGR00797">
    <property type="entry name" value="matE"/>
    <property type="match status" value="1"/>
</dbReference>
<dbReference type="GO" id="GO:0006811">
    <property type="term" value="P:monoatomic ion transport"/>
    <property type="evidence" value="ECO:0007669"/>
    <property type="project" value="UniProtKB-KW"/>
</dbReference>
<dbReference type="Pfam" id="PF01554">
    <property type="entry name" value="MatE"/>
    <property type="match status" value="2"/>
</dbReference>
<dbReference type="GO" id="GO:0015297">
    <property type="term" value="F:antiporter activity"/>
    <property type="evidence" value="ECO:0007669"/>
    <property type="project" value="UniProtKB-KW"/>
</dbReference>
<feature type="transmembrane region" description="Helical" evidence="13">
    <location>
        <begin position="373"/>
        <end position="391"/>
    </location>
</feature>
<dbReference type="RefSeq" id="WP_212820178.1">
    <property type="nucleotide sequence ID" value="NZ_AP023415.1"/>
</dbReference>
<evidence type="ECO:0000256" key="5">
    <source>
        <dbReference type="ARBA" id="ARBA00022448"/>
    </source>
</evidence>
<dbReference type="EMBL" id="AP023415">
    <property type="protein sequence ID" value="BCK79017.1"/>
    <property type="molecule type" value="Genomic_DNA"/>
</dbReference>
<dbReference type="PANTHER" id="PTHR43298">
    <property type="entry name" value="MULTIDRUG RESISTANCE PROTEIN NORM-RELATED"/>
    <property type="match status" value="1"/>
</dbReference>
<feature type="transmembrane region" description="Helical" evidence="13">
    <location>
        <begin position="433"/>
        <end position="453"/>
    </location>
</feature>
<comment type="subcellular location">
    <subcellularLocation>
        <location evidence="2">Cell membrane</location>
        <topology evidence="2">Multi-pass membrane protein</topology>
    </subcellularLocation>
</comment>
<evidence type="ECO:0000313" key="15">
    <source>
        <dbReference type="Proteomes" id="UP000681343"/>
    </source>
</evidence>
<evidence type="ECO:0000256" key="9">
    <source>
        <dbReference type="ARBA" id="ARBA00022989"/>
    </source>
</evidence>
<dbReference type="InterPro" id="IPR050222">
    <property type="entry name" value="MATE_MdtK"/>
</dbReference>
<dbReference type="GO" id="GO:0005886">
    <property type="term" value="C:plasma membrane"/>
    <property type="evidence" value="ECO:0007669"/>
    <property type="project" value="UniProtKB-SubCell"/>
</dbReference>